<feature type="domain" description="DUF4729" evidence="2">
    <location>
        <begin position="113"/>
        <end position="304"/>
    </location>
</feature>
<reference evidence="4" key="2">
    <citation type="submission" date="2025-08" db="UniProtKB">
        <authorList>
            <consortium name="RefSeq"/>
        </authorList>
    </citation>
    <scope>IDENTIFICATION</scope>
    <source>
        <strain evidence="4">14028-0561.14</strain>
        <tissue evidence="4">Whole fly</tissue>
    </source>
</reference>
<accession>A0A6P4IF81</accession>
<dbReference type="GeneID" id="108078304"/>
<keyword evidence="3" id="KW-1185">Reference proteome</keyword>
<name>A0A6P4IF81_DROKI</name>
<dbReference type="OrthoDB" id="7736976at2759"/>
<dbReference type="Proteomes" id="UP001652661">
    <property type="component" value="Chromosome 2R"/>
</dbReference>
<feature type="coiled-coil region" evidence="1">
    <location>
        <begin position="32"/>
        <end position="68"/>
    </location>
</feature>
<evidence type="ECO:0000313" key="4">
    <source>
        <dbReference type="RefSeq" id="XP_017027577.1"/>
    </source>
</evidence>
<dbReference type="OMA" id="QVFVIWL"/>
<evidence type="ECO:0000256" key="1">
    <source>
        <dbReference type="SAM" id="Coils"/>
    </source>
</evidence>
<reference evidence="3" key="1">
    <citation type="submission" date="2025-05" db="UniProtKB">
        <authorList>
            <consortium name="RefSeq"/>
        </authorList>
    </citation>
    <scope>NUCLEOTIDE SEQUENCE [LARGE SCALE GENOMIC DNA]</scope>
    <source>
        <strain evidence="3">14028-0561.14</strain>
    </source>
</reference>
<dbReference type="RefSeq" id="XP_017027577.1">
    <property type="nucleotide sequence ID" value="XM_017172088.3"/>
</dbReference>
<keyword evidence="1" id="KW-0175">Coiled coil</keyword>
<dbReference type="Pfam" id="PF15866">
    <property type="entry name" value="DUF4729"/>
    <property type="match status" value="1"/>
</dbReference>
<evidence type="ECO:0000259" key="2">
    <source>
        <dbReference type="Pfam" id="PF15866"/>
    </source>
</evidence>
<sequence length="321" mass="36763">MEKKVLLDPGSHSIDDVLVHFEAYKRTRRQEQREFEQQLKNLSLNANCEELNADMEVLRAGLHKLHKQQERLQQLWELNAIDPAPLEAEVCEPQKEDPDEKPDQLEVANGESQCVYHNCQRRIDNQLLLLHYLCDHNQADSYCLSVLEGERAVLSFQPQSCVSRVNKVLGLLAYGGQLEQQLGVTQGRRKFYNAFLPDQHTHLETHIPVVVLICQTAALSVLESKKFELPDSQRDTIFVIWLVTPSDCHRLNATLSLCGRDAAARTGTVIGVRQVNDCQDTACFVTVDANYWRLTYTEMERLSNQFRDELHLEIGLTEPKN</sequence>
<gene>
    <name evidence="4" type="primary">LOC108078304</name>
</gene>
<proteinExistence type="predicted"/>
<protein>
    <recommendedName>
        <fullName evidence="2">DUF4729 domain-containing protein</fullName>
    </recommendedName>
</protein>
<organism evidence="3 4">
    <name type="scientific">Drosophila kikkawai</name>
    <name type="common">Fruit fly</name>
    <dbReference type="NCBI Taxonomy" id="30033"/>
    <lineage>
        <taxon>Eukaryota</taxon>
        <taxon>Metazoa</taxon>
        <taxon>Ecdysozoa</taxon>
        <taxon>Arthropoda</taxon>
        <taxon>Hexapoda</taxon>
        <taxon>Insecta</taxon>
        <taxon>Pterygota</taxon>
        <taxon>Neoptera</taxon>
        <taxon>Endopterygota</taxon>
        <taxon>Diptera</taxon>
        <taxon>Brachycera</taxon>
        <taxon>Muscomorpha</taxon>
        <taxon>Ephydroidea</taxon>
        <taxon>Drosophilidae</taxon>
        <taxon>Drosophila</taxon>
        <taxon>Sophophora</taxon>
    </lineage>
</organism>
<evidence type="ECO:0000313" key="3">
    <source>
        <dbReference type="Proteomes" id="UP001652661"/>
    </source>
</evidence>
<dbReference type="InterPro" id="IPR031732">
    <property type="entry name" value="DUF4729"/>
</dbReference>
<dbReference type="AlphaFoldDB" id="A0A6P4IF81"/>